<accession>A0AA47MB16</accession>
<evidence type="ECO:0000313" key="2">
    <source>
        <dbReference type="Proteomes" id="UP001174136"/>
    </source>
</evidence>
<dbReference type="SUPFAM" id="SSF53098">
    <property type="entry name" value="Ribonuclease H-like"/>
    <property type="match status" value="1"/>
</dbReference>
<name>A0AA47MB16_MERPO</name>
<proteinExistence type="predicted"/>
<reference evidence="1" key="1">
    <citation type="journal article" date="2023" name="Front. Mar. Sci.">
        <title>A new Merluccius polli reference genome to investigate the effects of global change in West African waters.</title>
        <authorList>
            <person name="Mateo J.L."/>
            <person name="Blanco-Fernandez C."/>
            <person name="Garcia-Vazquez E."/>
            <person name="Machado-Schiaffino G."/>
        </authorList>
    </citation>
    <scope>NUCLEOTIDE SEQUENCE</scope>
    <source>
        <strain evidence="1">C29</strain>
        <tissue evidence="1">Fin</tissue>
    </source>
</reference>
<dbReference type="EMBL" id="JAOPHQ010005122">
    <property type="protein sequence ID" value="KAK0136917.1"/>
    <property type="molecule type" value="Genomic_DNA"/>
</dbReference>
<sequence length="117" mass="13661">MADSHEIKITDDLRNYYKLLEVPSPVRIGLYCLETLYFPEDHTAEHITEMMENMLQDWKIKKQSLSGITTNNASNMKKAFENFPCVWFSCFGYNLNLAISKVLKMPRMELLPEHADI</sequence>
<keyword evidence="2" id="KW-1185">Reference proteome</keyword>
<dbReference type="InterPro" id="IPR012337">
    <property type="entry name" value="RNaseH-like_sf"/>
</dbReference>
<evidence type="ECO:0000313" key="1">
    <source>
        <dbReference type="EMBL" id="KAK0136917.1"/>
    </source>
</evidence>
<protein>
    <submittedName>
        <fullName evidence="1">Zinc finger BED domain-containing protein 1</fullName>
    </submittedName>
</protein>
<dbReference type="AlphaFoldDB" id="A0AA47MB16"/>
<organism evidence="1 2">
    <name type="scientific">Merluccius polli</name>
    <name type="common">Benguela hake</name>
    <name type="synonym">Merluccius cadenati</name>
    <dbReference type="NCBI Taxonomy" id="89951"/>
    <lineage>
        <taxon>Eukaryota</taxon>
        <taxon>Metazoa</taxon>
        <taxon>Chordata</taxon>
        <taxon>Craniata</taxon>
        <taxon>Vertebrata</taxon>
        <taxon>Euteleostomi</taxon>
        <taxon>Actinopterygii</taxon>
        <taxon>Neopterygii</taxon>
        <taxon>Teleostei</taxon>
        <taxon>Neoteleostei</taxon>
        <taxon>Acanthomorphata</taxon>
        <taxon>Zeiogadaria</taxon>
        <taxon>Gadariae</taxon>
        <taxon>Gadiformes</taxon>
        <taxon>Gadoidei</taxon>
        <taxon>Merlucciidae</taxon>
        <taxon>Merluccius</taxon>
    </lineage>
</organism>
<dbReference type="Proteomes" id="UP001174136">
    <property type="component" value="Unassembled WGS sequence"/>
</dbReference>
<gene>
    <name evidence="1" type="primary">ZBED1_160</name>
    <name evidence="1" type="ORF">N1851_026939</name>
</gene>
<comment type="caution">
    <text evidence="1">The sequence shown here is derived from an EMBL/GenBank/DDBJ whole genome shotgun (WGS) entry which is preliminary data.</text>
</comment>